<keyword evidence="1" id="KW-1133">Transmembrane helix</keyword>
<protein>
    <submittedName>
        <fullName evidence="2">Uncharacterized protein</fullName>
    </submittedName>
</protein>
<dbReference type="AlphaFoldDB" id="A0A9X2KXK0"/>
<gene>
    <name evidence="2" type="ORF">MKO06_09420</name>
</gene>
<evidence type="ECO:0000256" key="1">
    <source>
        <dbReference type="SAM" id="Phobius"/>
    </source>
</evidence>
<organism evidence="2 3">
    <name type="scientific">Christiangramia oceanisediminis</name>
    <dbReference type="NCBI Taxonomy" id="2920386"/>
    <lineage>
        <taxon>Bacteria</taxon>
        <taxon>Pseudomonadati</taxon>
        <taxon>Bacteroidota</taxon>
        <taxon>Flavobacteriia</taxon>
        <taxon>Flavobacteriales</taxon>
        <taxon>Flavobacteriaceae</taxon>
        <taxon>Christiangramia</taxon>
    </lineage>
</organism>
<keyword evidence="1" id="KW-0812">Transmembrane</keyword>
<feature type="transmembrane region" description="Helical" evidence="1">
    <location>
        <begin position="70"/>
        <end position="88"/>
    </location>
</feature>
<keyword evidence="1" id="KW-0472">Membrane</keyword>
<dbReference type="Proteomes" id="UP001155280">
    <property type="component" value="Unassembled WGS sequence"/>
</dbReference>
<accession>A0A9X2KXK0</accession>
<keyword evidence="3" id="KW-1185">Reference proteome</keyword>
<proteinExistence type="predicted"/>
<sequence>MEFNKIEKLLERYDEGRTSVAEENLLREYFLKNEVPPHLSSYKLIFRYTSEQKDERLETQTKMGSSSRKIAWSSIAAIFIVAVGLYFFNESSQDLNQNDISSVSDEEMAIQKTKETLNMVSQLMNEGTADLVYLQEFNKTTNKILKTD</sequence>
<name>A0A9X2KXK0_9FLAO</name>
<dbReference type="RefSeq" id="WP_241551931.1">
    <property type="nucleotide sequence ID" value="NZ_JANCNS010000002.1"/>
</dbReference>
<evidence type="ECO:0000313" key="3">
    <source>
        <dbReference type="Proteomes" id="UP001155280"/>
    </source>
</evidence>
<evidence type="ECO:0000313" key="2">
    <source>
        <dbReference type="EMBL" id="MCP9200127.1"/>
    </source>
</evidence>
<comment type="caution">
    <text evidence="2">The sequence shown here is derived from an EMBL/GenBank/DDBJ whole genome shotgun (WGS) entry which is preliminary data.</text>
</comment>
<dbReference type="EMBL" id="JANCNS010000002">
    <property type="protein sequence ID" value="MCP9200127.1"/>
    <property type="molecule type" value="Genomic_DNA"/>
</dbReference>
<reference evidence="2" key="1">
    <citation type="submission" date="2022-07" db="EMBL/GenBank/DDBJ databases">
        <title>Gramela sediminis sp. nov., isolated from deep-sea sediment of the Indian Ocean.</title>
        <authorList>
            <person name="Shi H."/>
        </authorList>
    </citation>
    <scope>NUCLEOTIDE SEQUENCE</scope>
    <source>
        <strain evidence="2">GC03-9</strain>
    </source>
</reference>